<dbReference type="SUPFAM" id="SSF52540">
    <property type="entry name" value="P-loop containing nucleoside triphosphate hydrolases"/>
    <property type="match status" value="1"/>
</dbReference>
<comment type="caution">
    <text evidence="2">The sequence shown here is derived from an EMBL/GenBank/DDBJ whole genome shotgun (WGS) entry which is preliminary data.</text>
</comment>
<dbReference type="GO" id="GO:0016887">
    <property type="term" value="F:ATP hydrolysis activity"/>
    <property type="evidence" value="ECO:0007669"/>
    <property type="project" value="InterPro"/>
</dbReference>
<dbReference type="InterPro" id="IPR056599">
    <property type="entry name" value="AAA_lid_fung"/>
</dbReference>
<proteinExistence type="predicted"/>
<evidence type="ECO:0000259" key="1">
    <source>
        <dbReference type="SMART" id="SM00382"/>
    </source>
</evidence>
<dbReference type="AlphaFoldDB" id="A0A4S9CFL7"/>
<dbReference type="PANTHER" id="PTHR46411">
    <property type="entry name" value="FAMILY ATPASE, PUTATIVE-RELATED"/>
    <property type="match status" value="1"/>
</dbReference>
<dbReference type="Gene3D" id="3.40.50.300">
    <property type="entry name" value="P-loop containing nucleotide triphosphate hydrolases"/>
    <property type="match status" value="1"/>
</dbReference>
<protein>
    <submittedName>
        <fullName evidence="2">P-loop containing nucleoside triphosphate hydrolase protein</fullName>
    </submittedName>
</protein>
<dbReference type="InterPro" id="IPR003593">
    <property type="entry name" value="AAA+_ATPase"/>
</dbReference>
<sequence>MPPGAFGHHRNRAQDDDVVDVVEEHSDDDYSTEHSSQSQISQSLTPSLVIIHMVDCTQTGHHMNHSAVSYYTDVPRLFAGDSKAVALRGQNKIANPQILLDELRDVSFVVYRRYDCVQYHQQCEPLFETLATEKQRSRMPLDIQAHLSVLGVDGPAASSVSEEIRNFQGRMLAAVRALDHACNWDLTSYYDSAEDWSLKAPYNDIYRSREALQNRTGMTDPITWSFVDYLINYIMSTMAVDYEEADELFTKNQVSEKHLAKLFRADDILVTREEGEEIAVICHSVHSQESGMISLACRLWEFDASFHLGPKTFGLIWPRRTDTAIGDPMPIINLSIYPLKYGVQGLRERLLERGRMLWSCRFQKYVSYDAPKQGIDAQAVRTGYTIRLECANDLKIHARYMIDMNAYHELHPESNTRRENWRMGDIDEATMESDNPPPDDFLLCLPATLRGYWFLKKRWMTLKIRYIKEVTWEESAFETLVLDNHKKEMLKALVTTHDSGNSSLDVIEGKGNGLILLLHGPPGTGKTLTAEGIAELTHKPLYRVTCGDIGTTPDVVERYLDSVLHIGRVWGCVVLLDEADVFLEERSPMNLERNALVSIFLRVLEYYEGILILTTNRVGTFDEAFKSRIQLAIHYPSLNQEDRMSIWSNFLESMGDEVDILGLRKKYMVLSLTPLNGRQIRNTIKTARQLALFKKEVMGYSHLQETIKISNEFENYIQQAMGQTHAQRAVDTSMRAPEPTE</sequence>
<keyword evidence="2" id="KW-0378">Hydrolase</keyword>
<dbReference type="Pfam" id="PF23232">
    <property type="entry name" value="AAA_lid_13"/>
    <property type="match status" value="1"/>
</dbReference>
<dbReference type="Pfam" id="PF22942">
    <property type="entry name" value="DUF7025"/>
    <property type="match status" value="1"/>
</dbReference>
<feature type="domain" description="AAA+ ATPase" evidence="1">
    <location>
        <begin position="512"/>
        <end position="639"/>
    </location>
</feature>
<evidence type="ECO:0000313" key="2">
    <source>
        <dbReference type="EMBL" id="THX05715.1"/>
    </source>
</evidence>
<dbReference type="SMART" id="SM00382">
    <property type="entry name" value="AAA"/>
    <property type="match status" value="1"/>
</dbReference>
<accession>A0A4S9CFL7</accession>
<dbReference type="CDD" id="cd19481">
    <property type="entry name" value="RecA-like_protease"/>
    <property type="match status" value="1"/>
</dbReference>
<reference evidence="2" key="1">
    <citation type="submission" date="2018-10" db="EMBL/GenBank/DDBJ databases">
        <title>Fifty Aureobasidium pullulans genomes reveal a recombining polyextremotolerant generalist.</title>
        <authorList>
            <person name="Gostincar C."/>
            <person name="Turk M."/>
            <person name="Zajc J."/>
            <person name="Gunde-Cimerman N."/>
        </authorList>
    </citation>
    <scope>NUCLEOTIDE SEQUENCE [LARGE SCALE GENOMIC DNA]</scope>
    <source>
        <strain evidence="2">EXF-10085</strain>
    </source>
</reference>
<gene>
    <name evidence="2" type="ORF">D6D13_07005</name>
</gene>
<organism evidence="2">
    <name type="scientific">Aureobasidium pullulans</name>
    <name type="common">Black yeast</name>
    <name type="synonym">Pullularia pullulans</name>
    <dbReference type="NCBI Taxonomy" id="5580"/>
    <lineage>
        <taxon>Eukaryota</taxon>
        <taxon>Fungi</taxon>
        <taxon>Dikarya</taxon>
        <taxon>Ascomycota</taxon>
        <taxon>Pezizomycotina</taxon>
        <taxon>Dothideomycetes</taxon>
        <taxon>Dothideomycetidae</taxon>
        <taxon>Dothideales</taxon>
        <taxon>Saccotheciaceae</taxon>
        <taxon>Aureobasidium</taxon>
    </lineage>
</organism>
<dbReference type="InterPro" id="IPR054289">
    <property type="entry name" value="DUF7025"/>
</dbReference>
<dbReference type="InterPro" id="IPR027417">
    <property type="entry name" value="P-loop_NTPase"/>
</dbReference>
<name>A0A4S9CFL7_AURPU</name>
<dbReference type="EMBL" id="QZAS01000026">
    <property type="protein sequence ID" value="THX05715.1"/>
    <property type="molecule type" value="Genomic_DNA"/>
</dbReference>
<dbReference type="Pfam" id="PF00004">
    <property type="entry name" value="AAA"/>
    <property type="match status" value="1"/>
</dbReference>
<dbReference type="GO" id="GO:0005524">
    <property type="term" value="F:ATP binding"/>
    <property type="evidence" value="ECO:0007669"/>
    <property type="project" value="InterPro"/>
</dbReference>
<dbReference type="PANTHER" id="PTHR46411:SF2">
    <property type="entry name" value="AAA+ ATPASE DOMAIN-CONTAINING PROTEIN"/>
    <property type="match status" value="1"/>
</dbReference>
<dbReference type="InterPro" id="IPR003959">
    <property type="entry name" value="ATPase_AAA_core"/>
</dbReference>